<reference evidence="2" key="1">
    <citation type="submission" date="2018-01" db="EMBL/GenBank/DDBJ databases">
        <authorList>
            <person name="Clerissi C."/>
        </authorList>
    </citation>
    <scope>NUCLEOTIDE SEQUENCE</scope>
    <source>
        <strain evidence="2">Cupriavidus oxalaticus LMG 2235</strain>
    </source>
</reference>
<dbReference type="PANTHER" id="PTHR13812:SF19">
    <property type="entry name" value="KETIMINE REDUCTASE MU-CRYSTALLIN"/>
    <property type="match status" value="1"/>
</dbReference>
<comment type="caution">
    <text evidence="2">The sequence shown here is derived from an EMBL/GenBank/DDBJ whole genome shotgun (WGS) entry which is preliminary data.</text>
</comment>
<dbReference type="EMBL" id="OGUS01000110">
    <property type="protein sequence ID" value="SPC11997.1"/>
    <property type="molecule type" value="Genomic_DNA"/>
</dbReference>
<proteinExistence type="predicted"/>
<name>A0A375FZU8_9BURK</name>
<dbReference type="InterPro" id="IPR023401">
    <property type="entry name" value="ODC_N"/>
</dbReference>
<feature type="region of interest" description="Disordered" evidence="1">
    <location>
        <begin position="1"/>
        <end position="21"/>
    </location>
</feature>
<evidence type="ECO:0000313" key="2">
    <source>
        <dbReference type="EMBL" id="SPC11997.1"/>
    </source>
</evidence>
<dbReference type="PIRSF" id="PIRSF001439">
    <property type="entry name" value="CryM"/>
    <property type="match status" value="1"/>
</dbReference>
<dbReference type="SUPFAM" id="SSF51735">
    <property type="entry name" value="NAD(P)-binding Rossmann-fold domains"/>
    <property type="match status" value="1"/>
</dbReference>
<organism evidence="2">
    <name type="scientific">Cupriavidus oxalaticus</name>
    <dbReference type="NCBI Taxonomy" id="96344"/>
    <lineage>
        <taxon>Bacteria</taxon>
        <taxon>Pseudomonadati</taxon>
        <taxon>Pseudomonadota</taxon>
        <taxon>Betaproteobacteria</taxon>
        <taxon>Burkholderiales</taxon>
        <taxon>Burkholderiaceae</taxon>
        <taxon>Cupriavidus</taxon>
    </lineage>
</organism>
<dbReference type="InterPro" id="IPR003462">
    <property type="entry name" value="ODC_Mu_crystall"/>
</dbReference>
<dbReference type="GO" id="GO:0005737">
    <property type="term" value="C:cytoplasm"/>
    <property type="evidence" value="ECO:0007669"/>
    <property type="project" value="TreeGrafter"/>
</dbReference>
<evidence type="ECO:0000256" key="1">
    <source>
        <dbReference type="SAM" id="MobiDB-lite"/>
    </source>
</evidence>
<dbReference type="PANTHER" id="PTHR13812">
    <property type="entry name" value="KETIMINE REDUCTASE MU-CRYSTALLIN"/>
    <property type="match status" value="1"/>
</dbReference>
<dbReference type="InterPro" id="IPR036291">
    <property type="entry name" value="NAD(P)-bd_dom_sf"/>
</dbReference>
<dbReference type="Gene3D" id="3.40.50.720">
    <property type="entry name" value="NAD(P)-binding Rossmann-like Domain"/>
    <property type="match status" value="1"/>
</dbReference>
<protein>
    <submittedName>
        <fullName evidence="2">Ornithine cyclodeaminase</fullName>
    </submittedName>
</protein>
<dbReference type="Proteomes" id="UP000256862">
    <property type="component" value="Chromosome CO2235"/>
</dbReference>
<dbReference type="AlphaFoldDB" id="A0A375FZU8"/>
<dbReference type="Gene3D" id="3.30.1780.10">
    <property type="entry name" value="ornithine cyclodeaminase, domain 1"/>
    <property type="match status" value="1"/>
</dbReference>
<dbReference type="Pfam" id="PF02423">
    <property type="entry name" value="OCD_Mu_crystall"/>
    <property type="match status" value="1"/>
</dbReference>
<sequence>MTVKGANPTLDSIDTPHTDLESGDRMADIHLTYLNGRDIARLEMTDAEIIDAVEQALIAQGNGQTVIEPRMHLMPDPAFNGHFNVLRGYVAPLGLAGVKVVGDFVDNYKLGLPSEMAMLNLFDPRTGMPVAVIDATFITDARTGALTALGARHLARRDSKVLGHIGARGTSYWNVRLLDSLYDFDEIRVHSRRPESRNAFAARLERDLGKKIVVTEDWESCVRGADIVVEASRLERPTPMLKTEWIKPGAFVVPYGTMSAVELSLTDIMTRMVVDHWGQCKGGMFGSLRAHVEAGKLTEQTLYGELGEIAAGRKPGRQSDDETNLFWHRGLSLSDIALGHAILKKAGQRGLGQQLVYA</sequence>
<accession>A0A375FZU8</accession>
<gene>
    <name evidence="2" type="ORF">CO2235_100017</name>
</gene>